<feature type="region of interest" description="Disordered" evidence="1">
    <location>
        <begin position="398"/>
        <end position="495"/>
    </location>
</feature>
<feature type="compositionally biased region" description="Low complexity" evidence="1">
    <location>
        <begin position="124"/>
        <end position="142"/>
    </location>
</feature>
<feature type="region of interest" description="Disordered" evidence="1">
    <location>
        <begin position="27"/>
        <end position="53"/>
    </location>
</feature>
<feature type="compositionally biased region" description="Polar residues" evidence="1">
    <location>
        <begin position="227"/>
        <end position="240"/>
    </location>
</feature>
<feature type="region of interest" description="Disordered" evidence="1">
    <location>
        <begin position="110"/>
        <end position="145"/>
    </location>
</feature>
<feature type="region of interest" description="Disordered" evidence="1">
    <location>
        <begin position="700"/>
        <end position="795"/>
    </location>
</feature>
<evidence type="ECO:0000256" key="1">
    <source>
        <dbReference type="SAM" id="MobiDB-lite"/>
    </source>
</evidence>
<feature type="compositionally biased region" description="Basic residues" evidence="1">
    <location>
        <begin position="782"/>
        <end position="795"/>
    </location>
</feature>
<dbReference type="PANTHER" id="PTHR28307:SF2">
    <property type="entry name" value="PROTEIN PAL1"/>
    <property type="match status" value="1"/>
</dbReference>
<feature type="region of interest" description="Disordered" evidence="1">
    <location>
        <begin position="510"/>
        <end position="682"/>
    </location>
</feature>
<dbReference type="AlphaFoldDB" id="A0AAD9FRJ7"/>
<keyword evidence="3" id="KW-1185">Reference proteome</keyword>
<dbReference type="Proteomes" id="UP001182556">
    <property type="component" value="Unassembled WGS sequence"/>
</dbReference>
<feature type="compositionally biased region" description="Basic and acidic residues" evidence="1">
    <location>
        <begin position="338"/>
        <end position="351"/>
    </location>
</feature>
<reference evidence="2" key="1">
    <citation type="submission" date="2023-02" db="EMBL/GenBank/DDBJ databases">
        <title>Identification and recombinant expression of a fungal hydrolase from Papiliotrema laurentii that hydrolyzes apple cutin and clears colloidal polyester polyurethane.</title>
        <authorList>
            <consortium name="DOE Joint Genome Institute"/>
            <person name="Roman V.A."/>
            <person name="Bojanowski C."/>
            <person name="Crable B.R."/>
            <person name="Wagner D.N."/>
            <person name="Hung C.S."/>
            <person name="Nadeau L.J."/>
            <person name="Schratz L."/>
            <person name="Haridas S."/>
            <person name="Pangilinan J."/>
            <person name="Lipzen A."/>
            <person name="Na H."/>
            <person name="Yan M."/>
            <person name="Ng V."/>
            <person name="Grigoriev I.V."/>
            <person name="Spatafora J.W."/>
            <person name="Barlow D."/>
            <person name="Biffinger J."/>
            <person name="Kelley-Loughnane N."/>
            <person name="Varaljay V.A."/>
            <person name="Crookes-Goodson W.J."/>
        </authorList>
    </citation>
    <scope>NUCLEOTIDE SEQUENCE</scope>
    <source>
        <strain evidence="2">5307AH</strain>
    </source>
</reference>
<feature type="compositionally biased region" description="Basic and acidic residues" evidence="1">
    <location>
        <begin position="476"/>
        <end position="495"/>
    </location>
</feature>
<accession>A0AAD9FRJ7</accession>
<evidence type="ECO:0000313" key="3">
    <source>
        <dbReference type="Proteomes" id="UP001182556"/>
    </source>
</evidence>
<comment type="caution">
    <text evidence="2">The sequence shown here is derived from an EMBL/GenBank/DDBJ whole genome shotgun (WGS) entry which is preliminary data.</text>
</comment>
<feature type="compositionally biased region" description="Basic and acidic residues" evidence="1">
    <location>
        <begin position="521"/>
        <end position="531"/>
    </location>
</feature>
<organism evidence="2 3">
    <name type="scientific">Papiliotrema laurentii</name>
    <name type="common">Cryptococcus laurentii</name>
    <dbReference type="NCBI Taxonomy" id="5418"/>
    <lineage>
        <taxon>Eukaryota</taxon>
        <taxon>Fungi</taxon>
        <taxon>Dikarya</taxon>
        <taxon>Basidiomycota</taxon>
        <taxon>Agaricomycotina</taxon>
        <taxon>Tremellomycetes</taxon>
        <taxon>Tremellales</taxon>
        <taxon>Rhynchogastremaceae</taxon>
        <taxon>Papiliotrema</taxon>
    </lineage>
</organism>
<dbReference type="PANTHER" id="PTHR28307">
    <property type="entry name" value="PROTEIN PAL1"/>
    <property type="match status" value="1"/>
</dbReference>
<evidence type="ECO:0000313" key="2">
    <source>
        <dbReference type="EMBL" id="KAK1924859.1"/>
    </source>
</evidence>
<gene>
    <name evidence="2" type="ORF">DB88DRAFT_487100</name>
</gene>
<dbReference type="GO" id="GO:0005737">
    <property type="term" value="C:cytoplasm"/>
    <property type="evidence" value="ECO:0007669"/>
    <property type="project" value="TreeGrafter"/>
</dbReference>
<dbReference type="InterPro" id="IPR013226">
    <property type="entry name" value="Pal1"/>
</dbReference>
<feature type="compositionally biased region" description="Polar residues" evidence="1">
    <location>
        <begin position="292"/>
        <end position="305"/>
    </location>
</feature>
<dbReference type="EMBL" id="JAODAN010000004">
    <property type="protein sequence ID" value="KAK1924859.1"/>
    <property type="molecule type" value="Genomic_DNA"/>
</dbReference>
<sequence length="795" mass="86133">MAYPAIGPVGRRLRRLKTPLIDIFDRHELSPDSQDQDTSCRETDAGSHSSHNPLYPVSCSPVLNLINPWTAIFPRQRKVNKINRILRNPTFHPSHEGYSLPRITRTDLNMSHRQRSPAPPSLPPKDSSSSLASSYHSSTSQSRHINVDLAEAVRDSVQIGHRSSSASPVNSGAVDFSAPAATYHHHNNNNSTGTRSPLPPSLNPLVPGRTASPHRSPQPSPEKLATQAKSPNANGSTRMSFMQPQLPSQRIISAQNPFETDELDFTTAQPATQRVGNADGASSRIKLLRAQTGMTNSSSSGNLLQTSPTARTRPRRSLSSGSYGLDTNGKELTAGQKKALEDKKGGRHADVIDTWDPTGLGSAMWHHSGPYDAAAPSRNQNLPTTKAPMRAFNGEQAAQALSPAKEQVDVRTPRTGSISLASPPVPPAKDHNDGPTKRAQAALDKKPTAPRRTSGGLTGQYSTSMPTSGGYFPEMQEPKDDAEMARRERQRHREEKRKALKAAWGIDTPEPFEDFAASPGEADHIDLHDDYYSPETNTIPLPGNGKSLRSPGIRFGEGGSTPPIFEDAASPPGDYGQNFPSRTGGGGNTGGVKRTKSLMQKIKTMRENHNKSPLRSSSPRGSAQYPAVTPPVPIASESSDGYMPIEPKPEKKGVFGRSGRSLSPQKESFTAEDDTDAFDEGLPDHADFVFVESPNSKARAARALEKEHSLGQLPQRGLSESSEMMETLADTPHKGDNGQAKRNGAVKNRVKGLPTPPVMPVLPDFDDLIATRIPPRDDGVKRKTSVVKKLRERIK</sequence>
<dbReference type="Pfam" id="PF08316">
    <property type="entry name" value="Pal1"/>
    <property type="match status" value="1"/>
</dbReference>
<feature type="region of interest" description="Disordered" evidence="1">
    <location>
        <begin position="182"/>
        <end position="240"/>
    </location>
</feature>
<proteinExistence type="predicted"/>
<feature type="region of interest" description="Disordered" evidence="1">
    <location>
        <begin position="292"/>
        <end position="353"/>
    </location>
</feature>
<name>A0AAD9FRJ7_PAPLA</name>
<protein>
    <submittedName>
        <fullName evidence="2">Uncharacterized protein</fullName>
    </submittedName>
</protein>
<feature type="compositionally biased region" description="Polar residues" evidence="1">
    <location>
        <begin position="611"/>
        <end position="621"/>
    </location>
</feature>
<feature type="compositionally biased region" description="Acidic residues" evidence="1">
    <location>
        <begin position="670"/>
        <end position="681"/>
    </location>
</feature>
<feature type="region of interest" description="Disordered" evidence="1">
    <location>
        <begin position="367"/>
        <end position="386"/>
    </location>
</feature>